<evidence type="ECO:0000313" key="3">
    <source>
        <dbReference type="Proteomes" id="UP000283003"/>
    </source>
</evidence>
<sequence>MAPPRSDPRSLYKDPESLRCDTSLPLEERQRLLTQWKDLLDERLNSEAEGMSAPSPMTAEAEGRIADEERRVSNALIAIEEEMAARTR</sequence>
<proteinExistence type="predicted"/>
<comment type="caution">
    <text evidence="2">The sequence shown here is derived from an EMBL/GenBank/DDBJ whole genome shotgun (WGS) entry which is preliminary data.</text>
</comment>
<dbReference type="Proteomes" id="UP000283003">
    <property type="component" value="Unassembled WGS sequence"/>
</dbReference>
<feature type="region of interest" description="Disordered" evidence="1">
    <location>
        <begin position="47"/>
        <end position="67"/>
    </location>
</feature>
<evidence type="ECO:0000313" key="2">
    <source>
        <dbReference type="EMBL" id="RVQ67162.1"/>
    </source>
</evidence>
<accession>A0A437GXM9</accession>
<dbReference type="RefSeq" id="WP_127612672.1">
    <property type="nucleotide sequence ID" value="NZ_RXOL01000003.1"/>
</dbReference>
<protein>
    <submittedName>
        <fullName evidence="2">Uncharacterized protein</fullName>
    </submittedName>
</protein>
<keyword evidence="3" id="KW-1185">Reference proteome</keyword>
<dbReference type="AlphaFoldDB" id="A0A437GXM9"/>
<name>A0A437GXM9_9SPHN</name>
<gene>
    <name evidence="2" type="ORF">EKN06_09650</name>
</gene>
<evidence type="ECO:0000256" key="1">
    <source>
        <dbReference type="SAM" id="MobiDB-lite"/>
    </source>
</evidence>
<reference evidence="2 3" key="1">
    <citation type="submission" date="2018-12" db="EMBL/GenBank/DDBJ databases">
        <title>Croceicoccus ponticola sp. nov., a lipolytic bacterium isolated from seawater.</title>
        <authorList>
            <person name="Yoon J.-H."/>
        </authorList>
    </citation>
    <scope>NUCLEOTIDE SEQUENCE [LARGE SCALE GENOMIC DNA]</scope>
    <source>
        <strain evidence="2 3">GM-16</strain>
    </source>
</reference>
<dbReference type="EMBL" id="RXOL01000003">
    <property type="protein sequence ID" value="RVQ67162.1"/>
    <property type="molecule type" value="Genomic_DNA"/>
</dbReference>
<organism evidence="2 3">
    <name type="scientific">Croceicoccus ponticola</name>
    <dbReference type="NCBI Taxonomy" id="2217664"/>
    <lineage>
        <taxon>Bacteria</taxon>
        <taxon>Pseudomonadati</taxon>
        <taxon>Pseudomonadota</taxon>
        <taxon>Alphaproteobacteria</taxon>
        <taxon>Sphingomonadales</taxon>
        <taxon>Erythrobacteraceae</taxon>
        <taxon>Croceicoccus</taxon>
    </lineage>
</organism>